<dbReference type="PANTHER" id="PTHR11011">
    <property type="entry name" value="MALE STERILITY PROTEIN 2-RELATED"/>
    <property type="match status" value="1"/>
</dbReference>
<dbReference type="OMA" id="YRCFFAS"/>
<dbReference type="Pfam" id="PF03015">
    <property type="entry name" value="Sterile"/>
    <property type="match status" value="1"/>
</dbReference>
<dbReference type="InterPro" id="IPR013120">
    <property type="entry name" value="FAR_NAD-bd"/>
</dbReference>
<dbReference type="InterPro" id="IPR033640">
    <property type="entry name" value="FAR_C"/>
</dbReference>
<accession>A0A8I6TF58</accession>
<sequence>MMAKYQNDRPARQGNVIWNDQMDNIPTFYYKPLEVPKEFQYLPDRISEYLNGKTLFITGGSGFLGKVLIEKILRKAPNVTKIYMLMRSKKGKDAKQRIEELFNSVVFSLLKKQHGNKIVEKVVPIAGDVSQANLGISPEDRKLLHDSVEVVFHAAATIRFDEPLKKAVLLNTRGTKYMIELAEEMKKLEVFLHISTAYCQLDQKVLEETLYSCPNDPHKIIKSCELMDEELVDKVSEKILKEFPNSYAFTKNLSESLISDAINKGMPIIVLRPSIVIPTWLEPIPGWTDNINGPTGLLIGAGKGVIRTMYCDNSGYADYMPVDICVNGILIALLNYAVFGNKHLKVYNVCSNEEWKITWQQIIDVGKDIITNEVPLNNAVWYPGGSMKRSRFLHNICVILFHMLPAYFIDSLIYLAGHKPVLLRVQDRINKGFEVFEYYANNQWDFKNDNLRNLRNVLNEREKLEYCINGTSMDMRLYFRDCILAARSYILKEPPETIPGARRHMRMMYWVDVLTRIAFLFFIFWFFMSSAGPLYNFGQTVYNLICHILSFFTTDSTVQSLKNEV</sequence>
<name>A0A8I6TF58_CIMLE</name>
<dbReference type="PANTHER" id="PTHR11011:SF61">
    <property type="entry name" value="FATTY ACYL-COA REDUCTASE"/>
    <property type="match status" value="1"/>
</dbReference>
<comment type="subcellular location">
    <subcellularLocation>
        <location evidence="1">Membrane</location>
        <topology evidence="1">Multi-pass membrane protein</topology>
    </subcellularLocation>
</comment>
<keyword evidence="7 10" id="KW-0443">Lipid metabolism</keyword>
<dbReference type="OrthoDB" id="429813at2759"/>
<evidence type="ECO:0000313" key="14">
    <source>
        <dbReference type="Proteomes" id="UP000494040"/>
    </source>
</evidence>
<dbReference type="GO" id="GO:0080019">
    <property type="term" value="F:alcohol-forming very long-chain fatty acyl-CoA reductase activity"/>
    <property type="evidence" value="ECO:0007669"/>
    <property type="project" value="InterPro"/>
</dbReference>
<evidence type="ECO:0000256" key="1">
    <source>
        <dbReference type="ARBA" id="ARBA00004141"/>
    </source>
</evidence>
<keyword evidence="8 10" id="KW-0472">Membrane</keyword>
<evidence type="ECO:0000256" key="9">
    <source>
        <dbReference type="ARBA" id="ARBA00052530"/>
    </source>
</evidence>
<dbReference type="EnsemblMetazoa" id="XM_014395868.2">
    <property type="protein sequence ID" value="XP_014251354.1"/>
    <property type="gene ID" value="LOC106667737"/>
</dbReference>
<evidence type="ECO:0000256" key="8">
    <source>
        <dbReference type="ARBA" id="ARBA00023136"/>
    </source>
</evidence>
<dbReference type="CDD" id="cd09071">
    <property type="entry name" value="FAR_C"/>
    <property type="match status" value="1"/>
</dbReference>
<dbReference type="KEGG" id="clec:106667737"/>
<evidence type="ECO:0000256" key="6">
    <source>
        <dbReference type="ARBA" id="ARBA00022989"/>
    </source>
</evidence>
<reference evidence="13" key="1">
    <citation type="submission" date="2022-01" db="UniProtKB">
        <authorList>
            <consortium name="EnsemblMetazoa"/>
        </authorList>
    </citation>
    <scope>IDENTIFICATION</scope>
</reference>
<evidence type="ECO:0000313" key="13">
    <source>
        <dbReference type="EnsemblMetazoa" id="XP_014251354.1"/>
    </source>
</evidence>
<dbReference type="InterPro" id="IPR026055">
    <property type="entry name" value="FAR"/>
</dbReference>
<dbReference type="CDD" id="cd05236">
    <property type="entry name" value="FAR-N_SDR_e"/>
    <property type="match status" value="1"/>
</dbReference>
<evidence type="ECO:0000256" key="10">
    <source>
        <dbReference type="RuleBase" id="RU363097"/>
    </source>
</evidence>
<dbReference type="RefSeq" id="XP_014251354.1">
    <property type="nucleotide sequence ID" value="XM_014395868.2"/>
</dbReference>
<keyword evidence="14" id="KW-1185">Reference proteome</keyword>
<dbReference type="GO" id="GO:0005777">
    <property type="term" value="C:peroxisome"/>
    <property type="evidence" value="ECO:0007669"/>
    <property type="project" value="TreeGrafter"/>
</dbReference>
<dbReference type="GO" id="GO:0102965">
    <property type="term" value="F:alcohol-forming long-chain fatty acyl-CoA reductase activity"/>
    <property type="evidence" value="ECO:0007669"/>
    <property type="project" value="UniProtKB-EC"/>
</dbReference>
<keyword evidence="3 10" id="KW-0444">Lipid biosynthesis</keyword>
<proteinExistence type="inferred from homology"/>
<comment type="similarity">
    <text evidence="2 10">Belongs to the fatty acyl-CoA reductase family.</text>
</comment>
<feature type="domain" description="Fatty acyl-CoA reductase C-terminal" evidence="11">
    <location>
        <begin position="401"/>
        <end position="493"/>
    </location>
</feature>
<dbReference type="InterPro" id="IPR036291">
    <property type="entry name" value="NAD(P)-bd_dom_sf"/>
</dbReference>
<dbReference type="GO" id="GO:0035336">
    <property type="term" value="P:long-chain fatty-acyl-CoA metabolic process"/>
    <property type="evidence" value="ECO:0007669"/>
    <property type="project" value="TreeGrafter"/>
</dbReference>
<evidence type="ECO:0000256" key="3">
    <source>
        <dbReference type="ARBA" id="ARBA00022516"/>
    </source>
</evidence>
<evidence type="ECO:0000259" key="11">
    <source>
        <dbReference type="Pfam" id="PF03015"/>
    </source>
</evidence>
<dbReference type="Pfam" id="PF07993">
    <property type="entry name" value="NAD_binding_4"/>
    <property type="match status" value="1"/>
</dbReference>
<evidence type="ECO:0000259" key="12">
    <source>
        <dbReference type="Pfam" id="PF07993"/>
    </source>
</evidence>
<evidence type="ECO:0000256" key="2">
    <source>
        <dbReference type="ARBA" id="ARBA00005928"/>
    </source>
</evidence>
<evidence type="ECO:0000256" key="5">
    <source>
        <dbReference type="ARBA" id="ARBA00022857"/>
    </source>
</evidence>
<feature type="transmembrane region" description="Helical" evidence="10">
    <location>
        <begin position="509"/>
        <end position="528"/>
    </location>
</feature>
<organism evidence="13 14">
    <name type="scientific">Cimex lectularius</name>
    <name type="common">Bed bug</name>
    <name type="synonym">Acanthia lectularia</name>
    <dbReference type="NCBI Taxonomy" id="79782"/>
    <lineage>
        <taxon>Eukaryota</taxon>
        <taxon>Metazoa</taxon>
        <taxon>Ecdysozoa</taxon>
        <taxon>Arthropoda</taxon>
        <taxon>Hexapoda</taxon>
        <taxon>Insecta</taxon>
        <taxon>Pterygota</taxon>
        <taxon>Neoptera</taxon>
        <taxon>Paraneoptera</taxon>
        <taxon>Hemiptera</taxon>
        <taxon>Heteroptera</taxon>
        <taxon>Panheteroptera</taxon>
        <taxon>Cimicomorpha</taxon>
        <taxon>Cimicidae</taxon>
        <taxon>Cimex</taxon>
    </lineage>
</organism>
<dbReference type="EC" id="1.2.1.84" evidence="10"/>
<keyword evidence="5 10" id="KW-0521">NADP</keyword>
<protein>
    <recommendedName>
        <fullName evidence="10">Fatty acyl-CoA reductase</fullName>
        <ecNumber evidence="10">1.2.1.84</ecNumber>
    </recommendedName>
</protein>
<dbReference type="AlphaFoldDB" id="A0A8I6TF58"/>
<comment type="catalytic activity">
    <reaction evidence="9 10">
        <text>a long-chain fatty acyl-CoA + 2 NADPH + 2 H(+) = a long-chain primary fatty alcohol + 2 NADP(+) + CoA</text>
        <dbReference type="Rhea" id="RHEA:52716"/>
        <dbReference type="ChEBI" id="CHEBI:15378"/>
        <dbReference type="ChEBI" id="CHEBI:57287"/>
        <dbReference type="ChEBI" id="CHEBI:57783"/>
        <dbReference type="ChEBI" id="CHEBI:58349"/>
        <dbReference type="ChEBI" id="CHEBI:77396"/>
        <dbReference type="ChEBI" id="CHEBI:83139"/>
        <dbReference type="EC" id="1.2.1.84"/>
    </reaction>
</comment>
<comment type="function">
    <text evidence="10">Catalyzes the reduction of fatty acyl-CoA to fatty alcohols.</text>
</comment>
<evidence type="ECO:0000256" key="4">
    <source>
        <dbReference type="ARBA" id="ARBA00022692"/>
    </source>
</evidence>
<keyword evidence="4 10" id="KW-0812">Transmembrane</keyword>
<feature type="transmembrane region" description="Helical" evidence="10">
    <location>
        <begin position="392"/>
        <end position="416"/>
    </location>
</feature>
<dbReference type="GeneID" id="106667737"/>
<dbReference type="GO" id="GO:0016020">
    <property type="term" value="C:membrane"/>
    <property type="evidence" value="ECO:0007669"/>
    <property type="project" value="UniProtKB-SubCell"/>
</dbReference>
<keyword evidence="10" id="KW-0560">Oxidoreductase</keyword>
<keyword evidence="6 10" id="KW-1133">Transmembrane helix</keyword>
<dbReference type="Gene3D" id="3.40.50.720">
    <property type="entry name" value="NAD(P)-binding Rossmann-like Domain"/>
    <property type="match status" value="1"/>
</dbReference>
<feature type="domain" description="Thioester reductase (TE)" evidence="12">
    <location>
        <begin position="57"/>
        <end position="329"/>
    </location>
</feature>
<dbReference type="Proteomes" id="UP000494040">
    <property type="component" value="Unassembled WGS sequence"/>
</dbReference>
<dbReference type="SUPFAM" id="SSF51735">
    <property type="entry name" value="NAD(P)-binding Rossmann-fold domains"/>
    <property type="match status" value="1"/>
</dbReference>
<dbReference type="FunFam" id="3.40.50.720:FF:000143">
    <property type="entry name" value="Fatty acyl-CoA reductase"/>
    <property type="match status" value="1"/>
</dbReference>
<evidence type="ECO:0000256" key="7">
    <source>
        <dbReference type="ARBA" id="ARBA00023098"/>
    </source>
</evidence>